<keyword evidence="1" id="KW-0732">Signal</keyword>
<evidence type="ECO:0008006" key="4">
    <source>
        <dbReference type="Google" id="ProtNLM"/>
    </source>
</evidence>
<sequence length="141" mass="16863">MKHYLSIFLVFSFFAFTACDDVVDCIINVRPELKNKELDHAHVDEYYFETVSAEIKNETRDNDYDYFFRVSGDLPRGLDVIYERRKVVFEGIPREPGRYTIRVHLEVEAFNEYYFDEYGNERYHDPLCSNNTSKVYTLVVR</sequence>
<dbReference type="AlphaFoldDB" id="A0A5D0I727"/>
<evidence type="ECO:0000313" key="3">
    <source>
        <dbReference type="Proteomes" id="UP000323930"/>
    </source>
</evidence>
<feature type="chain" id="PRO_5022750973" description="DUF3872 domain-containing protein" evidence="1">
    <location>
        <begin position="21"/>
        <end position="141"/>
    </location>
</feature>
<dbReference type="EMBL" id="VSDQ01000577">
    <property type="protein sequence ID" value="TYA78749.1"/>
    <property type="molecule type" value="Genomic_DNA"/>
</dbReference>
<gene>
    <name evidence="2" type="ORF">FUA24_10380</name>
</gene>
<proteinExistence type="predicted"/>
<evidence type="ECO:0000256" key="1">
    <source>
        <dbReference type="SAM" id="SignalP"/>
    </source>
</evidence>
<accession>A0A5D0I727</accession>
<dbReference type="OrthoDB" id="1435237at2"/>
<comment type="caution">
    <text evidence="2">The sequence shown here is derived from an EMBL/GenBank/DDBJ whole genome shotgun (WGS) entry which is preliminary data.</text>
</comment>
<organism evidence="2 3">
    <name type="scientific">Seonamhaeicola marinus</name>
    <dbReference type="NCBI Taxonomy" id="1912246"/>
    <lineage>
        <taxon>Bacteria</taxon>
        <taxon>Pseudomonadati</taxon>
        <taxon>Bacteroidota</taxon>
        <taxon>Flavobacteriia</taxon>
        <taxon>Flavobacteriales</taxon>
        <taxon>Flavobacteriaceae</taxon>
    </lineage>
</organism>
<reference evidence="2 3" key="1">
    <citation type="submission" date="2019-08" db="EMBL/GenBank/DDBJ databases">
        <title>Seonamhaeicola sediminis sp. nov., isolated from marine sediment.</title>
        <authorList>
            <person name="Cao W.R."/>
        </authorList>
    </citation>
    <scope>NUCLEOTIDE SEQUENCE [LARGE SCALE GENOMIC DNA]</scope>
    <source>
        <strain evidence="2 3">B011</strain>
    </source>
</reference>
<dbReference type="RefSeq" id="WP_148542063.1">
    <property type="nucleotide sequence ID" value="NZ_VSDQ01000577.1"/>
</dbReference>
<evidence type="ECO:0000313" key="2">
    <source>
        <dbReference type="EMBL" id="TYA78749.1"/>
    </source>
</evidence>
<protein>
    <recommendedName>
        <fullName evidence="4">DUF3872 domain-containing protein</fullName>
    </recommendedName>
</protein>
<feature type="signal peptide" evidence="1">
    <location>
        <begin position="1"/>
        <end position="20"/>
    </location>
</feature>
<name>A0A5D0I727_9FLAO</name>
<dbReference type="PROSITE" id="PS51257">
    <property type="entry name" value="PROKAR_LIPOPROTEIN"/>
    <property type="match status" value="1"/>
</dbReference>
<keyword evidence="3" id="KW-1185">Reference proteome</keyword>
<dbReference type="Proteomes" id="UP000323930">
    <property type="component" value="Unassembled WGS sequence"/>
</dbReference>